<dbReference type="AlphaFoldDB" id="A0AAX2LKH6"/>
<feature type="chain" id="PRO_5043387941" evidence="1">
    <location>
        <begin position="26"/>
        <end position="255"/>
    </location>
</feature>
<feature type="signal peptide" evidence="1">
    <location>
        <begin position="1"/>
        <end position="25"/>
    </location>
</feature>
<protein>
    <submittedName>
        <fullName evidence="2">Methyl-accepting chemotaxis protein</fullName>
    </submittedName>
</protein>
<evidence type="ECO:0000256" key="1">
    <source>
        <dbReference type="SAM" id="SignalP"/>
    </source>
</evidence>
<organism evidence="2 3">
    <name type="scientific">Vibrio fluvialis</name>
    <dbReference type="NCBI Taxonomy" id="676"/>
    <lineage>
        <taxon>Bacteria</taxon>
        <taxon>Pseudomonadati</taxon>
        <taxon>Pseudomonadota</taxon>
        <taxon>Gammaproteobacteria</taxon>
        <taxon>Vibrionales</taxon>
        <taxon>Vibrionaceae</taxon>
        <taxon>Vibrio</taxon>
    </lineage>
</organism>
<keyword evidence="1" id="KW-0732">Signal</keyword>
<comment type="caution">
    <text evidence="2">The sequence shown here is derived from an EMBL/GenBank/DDBJ whole genome shotgun (WGS) entry which is preliminary data.</text>
</comment>
<dbReference type="Pfam" id="PF11101">
    <property type="entry name" value="DUF2884"/>
    <property type="match status" value="1"/>
</dbReference>
<gene>
    <name evidence="2" type="ORF">NCTC11327_00524</name>
</gene>
<dbReference type="Proteomes" id="UP000254626">
    <property type="component" value="Unassembled WGS sequence"/>
</dbReference>
<dbReference type="InterPro" id="IPR021307">
    <property type="entry name" value="DUF2884"/>
</dbReference>
<evidence type="ECO:0000313" key="3">
    <source>
        <dbReference type="Proteomes" id="UP000254626"/>
    </source>
</evidence>
<sequence>MSQTGMMMKKLVLVTSLLCSTSLWAAQCQQVDVKNEIHLSGSNVEIHAANGQTAVMDQNNNLYLSGEKQSLTPQQQQAVESYRESLANALPKARQVASDGLAMANDILDDVAASIDSPQAFDSVKQNLKAFVADIEARYNKNGDWVLPADTFESMSQQWQQDFDKARALFTQEFLTGAFDAIATKMKKDGGINLTELGNTMADLKTRLEERFNEHSQTIEKERRELCDSLDDVVEQEQKLHQKIPELKNYQVFTI</sequence>
<proteinExistence type="predicted"/>
<reference evidence="2 3" key="1">
    <citation type="submission" date="2018-06" db="EMBL/GenBank/DDBJ databases">
        <authorList>
            <consortium name="Pathogen Informatics"/>
            <person name="Doyle S."/>
        </authorList>
    </citation>
    <scope>NUCLEOTIDE SEQUENCE [LARGE SCALE GENOMIC DNA]</scope>
    <source>
        <strain evidence="2 3">NCTC11327</strain>
    </source>
</reference>
<dbReference type="EMBL" id="UHIP01000001">
    <property type="protein sequence ID" value="SUP20864.1"/>
    <property type="molecule type" value="Genomic_DNA"/>
</dbReference>
<name>A0AAX2LKH6_VIBFL</name>
<evidence type="ECO:0000313" key="2">
    <source>
        <dbReference type="EMBL" id="SUP20864.1"/>
    </source>
</evidence>
<accession>A0AAX2LKH6</accession>